<dbReference type="KEGG" id="sphi:TS85_15645"/>
<dbReference type="EMBL" id="CP010836">
    <property type="protein sequence ID" value="AJP72915.1"/>
    <property type="molecule type" value="Genomic_DNA"/>
</dbReference>
<evidence type="ECO:0000313" key="2">
    <source>
        <dbReference type="Proteomes" id="UP000032300"/>
    </source>
</evidence>
<keyword evidence="2" id="KW-1185">Reference proteome</keyword>
<dbReference type="OrthoDB" id="7450636at2"/>
<sequence length="100" mass="11569">MGANAKYETLSDIVRKGLNLGVQCGCGNVAVIDAARMERWYMCHMWDKRLHMLRDHLYCLRCGGRPREIRLRPSGQVPTAPNRFPVTEEQWVRVIRGLRS</sequence>
<accession>A0A7U4J9U6</accession>
<evidence type="ECO:0000313" key="1">
    <source>
        <dbReference type="EMBL" id="AJP72915.1"/>
    </source>
</evidence>
<name>A0A7U4J9U6_9SPHN</name>
<dbReference type="AlphaFoldDB" id="A0A7U4J9U6"/>
<proteinExistence type="predicted"/>
<reference evidence="1 2" key="1">
    <citation type="journal article" date="2015" name="Int. J. Syst. Evol. Microbiol.">
        <title>Sphingomonas hengshuiensis sp. nov., isolated from lake wetland.</title>
        <authorList>
            <person name="Wei S."/>
            <person name="Wang T."/>
            <person name="Liu H."/>
            <person name="Zhang C."/>
            <person name="Guo J."/>
            <person name="Wang Q."/>
            <person name="Liang K."/>
            <person name="Zhang Z."/>
        </authorList>
    </citation>
    <scope>NUCLEOTIDE SEQUENCE [LARGE SCALE GENOMIC DNA]</scope>
    <source>
        <strain evidence="1 2">WHSC-8</strain>
    </source>
</reference>
<gene>
    <name evidence="1" type="ORF">TS85_15645</name>
</gene>
<protein>
    <submittedName>
        <fullName evidence="1">Uncharacterized protein</fullName>
    </submittedName>
</protein>
<reference evidence="1 2" key="2">
    <citation type="submission" date="2015-02" db="EMBL/GenBank/DDBJ databases">
        <title>The complete genome of Sphingomonas hengshuiensis sp. WHSC-8 isolated from soil of Hengshui Lake.</title>
        <authorList>
            <person name="Wei S."/>
            <person name="Guo J."/>
            <person name="Su C."/>
            <person name="Wu R."/>
            <person name="Zhang Z."/>
            <person name="Liang K."/>
            <person name="Li H."/>
            <person name="Wang T."/>
            <person name="Liu H."/>
            <person name="Zhang C."/>
            <person name="Li Z."/>
            <person name="Wang Q."/>
            <person name="Meng J."/>
        </authorList>
    </citation>
    <scope>NUCLEOTIDE SEQUENCE [LARGE SCALE GENOMIC DNA]</scope>
    <source>
        <strain evidence="1 2">WHSC-8</strain>
    </source>
</reference>
<dbReference type="RefSeq" id="WP_044333484.1">
    <property type="nucleotide sequence ID" value="NZ_CP010836.1"/>
</dbReference>
<organism evidence="1 2">
    <name type="scientific">Sphingomonas hengshuiensis</name>
    <dbReference type="NCBI Taxonomy" id="1609977"/>
    <lineage>
        <taxon>Bacteria</taxon>
        <taxon>Pseudomonadati</taxon>
        <taxon>Pseudomonadota</taxon>
        <taxon>Alphaproteobacteria</taxon>
        <taxon>Sphingomonadales</taxon>
        <taxon>Sphingomonadaceae</taxon>
        <taxon>Sphingomonas</taxon>
    </lineage>
</organism>
<dbReference type="Proteomes" id="UP000032300">
    <property type="component" value="Chromosome"/>
</dbReference>